<dbReference type="InterPro" id="IPR024983">
    <property type="entry name" value="CHAT_dom"/>
</dbReference>
<dbReference type="PRINTS" id="PR00381">
    <property type="entry name" value="KINESINLIGHT"/>
</dbReference>
<name>A0A517YGU3_9BACT</name>
<dbReference type="SUPFAM" id="SSF81901">
    <property type="entry name" value="HCP-like"/>
    <property type="match status" value="1"/>
</dbReference>
<feature type="repeat" description="TPR" evidence="1">
    <location>
        <begin position="183"/>
        <end position="216"/>
    </location>
</feature>
<organism evidence="3 4">
    <name type="scientific">Anatilimnocola aggregata</name>
    <dbReference type="NCBI Taxonomy" id="2528021"/>
    <lineage>
        <taxon>Bacteria</taxon>
        <taxon>Pseudomonadati</taxon>
        <taxon>Planctomycetota</taxon>
        <taxon>Planctomycetia</taxon>
        <taxon>Pirellulales</taxon>
        <taxon>Pirellulaceae</taxon>
        <taxon>Anatilimnocola</taxon>
    </lineage>
</organism>
<feature type="domain" description="CHAT" evidence="2">
    <location>
        <begin position="775"/>
        <end position="1110"/>
    </location>
</feature>
<dbReference type="Pfam" id="PF12770">
    <property type="entry name" value="CHAT"/>
    <property type="match status" value="1"/>
</dbReference>
<dbReference type="PANTHER" id="PTHR19959:SF119">
    <property type="entry name" value="FUNGAL LIPASE-LIKE DOMAIN-CONTAINING PROTEIN"/>
    <property type="match status" value="1"/>
</dbReference>
<proteinExistence type="predicted"/>
<dbReference type="InterPro" id="IPR011990">
    <property type="entry name" value="TPR-like_helical_dom_sf"/>
</dbReference>
<evidence type="ECO:0000259" key="2">
    <source>
        <dbReference type="Pfam" id="PF12770"/>
    </source>
</evidence>
<evidence type="ECO:0000256" key="1">
    <source>
        <dbReference type="PROSITE-ProRule" id="PRU00339"/>
    </source>
</evidence>
<dbReference type="PROSITE" id="PS50005">
    <property type="entry name" value="TPR"/>
    <property type="match status" value="7"/>
</dbReference>
<dbReference type="Gene3D" id="1.25.40.10">
    <property type="entry name" value="Tetratricopeptide repeat domain"/>
    <property type="match status" value="3"/>
</dbReference>
<feature type="repeat" description="TPR" evidence="1">
    <location>
        <begin position="393"/>
        <end position="426"/>
    </location>
</feature>
<dbReference type="InterPro" id="IPR019734">
    <property type="entry name" value="TPR_rpt"/>
</dbReference>
<gene>
    <name evidence="3" type="ORF">ETAA8_45480</name>
</gene>
<feature type="repeat" description="TPR" evidence="1">
    <location>
        <begin position="351"/>
        <end position="384"/>
    </location>
</feature>
<dbReference type="EMBL" id="CP036274">
    <property type="protein sequence ID" value="QDU29438.1"/>
    <property type="molecule type" value="Genomic_DNA"/>
</dbReference>
<dbReference type="AlphaFoldDB" id="A0A517YGU3"/>
<dbReference type="Pfam" id="PF13424">
    <property type="entry name" value="TPR_12"/>
    <property type="match status" value="5"/>
</dbReference>
<sequence>MNRYLLCVVTVIGFAITPLLGSLSAADGYMVTVTAATAQIKSEQTVLGTVPRGTRLWVFEEKGSWIQVKVPGKEKKGWLSAQQAQRIQYTAAQREEGKLANAHWERGLELEKQQKLAEARREFEQCLVLERRVRGDHPDVAVTLNSLGNLTRGQGDYPAARKYYEEALVVYRKVLGNEHPSTADTLNNLGILARGQGDYPAARKYYEEALVVYRNVLGNEHPSTADTLNNLGVLVSDQGDYPAARKYYEEALVVYRKVLGNEHPSTANTLNNLGVLVSDQGDYPAARKYYEEALVVYRKVLGNEHTDTANTLGNLGNLAGGQGDYTAARKYYEEALVVYRKVLGNEHPSTANTLNNLGVLVSDHGDYPAARKYYEEALVVYRKVLGNEHTDTANTLNNLGILARGQGDYTAARKYYEEALAIKRKVLGNEHPSTADTLNNLGVLVSDQGDYPAARKYFEEALAIQRKVLGNEHTSTANTLNNLGNLAGGQGDYPAARKYYEEALAIKRKVLGNEHPSTADTLINLAWLAADETDPSAATAYLDQARRAIRFHEVRTLPGLSEAEQLAFLRNMHDKDWHNSLSWGRSERTTSRISECSAAWLVNGKGISEESLATGIQLEKPETAALVAQLRTLRGKLADIVRQPQSDERDRRQAELEAEQQRLVRLLGQARGEDLTSDPWVDIAGIRKAIPAKTMLVNTARLAPYNYKTKKRGVPLYVAWLIPSAGEGDVKIVDLGEAEAIDAAVTAFRKAMDEAGAAASASKGEKEAQAAVEKTLASVADLIWKPLAEHLADKEELILSPDAALWLVPWGALPVEDGKFLIEKYNLKYVISGRELVTKKADKPAGKSVVLADPDFDLGPSAATPAETTKLARRSITRLDRAQRLPGTAKEAEAIAPSLKTYGKRDPIVYLNREATESQFKQLVSPQVLVLGTHGFFFPQQEIETKDDDRLQLIGREERGTVRIKDGQPLENPLLRCGVLLAGCNRPATAETAGQEDGVLTGLEIVNADLRGTELVVLSACQTGLGDVRNGEGVAGLRQAFQLAGAKAVVATLWQIPDDESAQLMGDFFGYLAEGKSKAEALRFAQLNRIVEHREREGSAPAFYWAAYTLTE</sequence>
<accession>A0A517YGU3</accession>
<dbReference type="KEGG" id="aagg:ETAA8_45480"/>
<dbReference type="PANTHER" id="PTHR19959">
    <property type="entry name" value="KINESIN LIGHT CHAIN"/>
    <property type="match status" value="1"/>
</dbReference>
<evidence type="ECO:0000313" key="4">
    <source>
        <dbReference type="Proteomes" id="UP000315017"/>
    </source>
</evidence>
<keyword evidence="1" id="KW-0802">TPR repeat</keyword>
<dbReference type="OrthoDB" id="220792at2"/>
<dbReference type="RefSeq" id="WP_145093237.1">
    <property type="nucleotide sequence ID" value="NZ_CP036274.1"/>
</dbReference>
<evidence type="ECO:0000313" key="3">
    <source>
        <dbReference type="EMBL" id="QDU29438.1"/>
    </source>
</evidence>
<dbReference type="Gene3D" id="2.30.30.40">
    <property type="entry name" value="SH3 Domains"/>
    <property type="match status" value="1"/>
</dbReference>
<feature type="repeat" description="TPR" evidence="1">
    <location>
        <begin position="267"/>
        <end position="300"/>
    </location>
</feature>
<dbReference type="SUPFAM" id="SSF48452">
    <property type="entry name" value="TPR-like"/>
    <property type="match status" value="2"/>
</dbReference>
<feature type="repeat" description="TPR" evidence="1">
    <location>
        <begin position="435"/>
        <end position="468"/>
    </location>
</feature>
<feature type="repeat" description="TPR" evidence="1">
    <location>
        <begin position="477"/>
        <end position="510"/>
    </location>
</feature>
<protein>
    <submittedName>
        <fullName evidence="3">Photosystem I assembly protein Ycf3</fullName>
    </submittedName>
</protein>
<dbReference type="Proteomes" id="UP000315017">
    <property type="component" value="Chromosome"/>
</dbReference>
<keyword evidence="4" id="KW-1185">Reference proteome</keyword>
<feature type="repeat" description="TPR" evidence="1">
    <location>
        <begin position="225"/>
        <end position="258"/>
    </location>
</feature>
<reference evidence="3 4" key="1">
    <citation type="submission" date="2019-02" db="EMBL/GenBank/DDBJ databases">
        <title>Deep-cultivation of Planctomycetes and their phenomic and genomic characterization uncovers novel biology.</title>
        <authorList>
            <person name="Wiegand S."/>
            <person name="Jogler M."/>
            <person name="Boedeker C."/>
            <person name="Pinto D."/>
            <person name="Vollmers J."/>
            <person name="Rivas-Marin E."/>
            <person name="Kohn T."/>
            <person name="Peeters S.H."/>
            <person name="Heuer A."/>
            <person name="Rast P."/>
            <person name="Oberbeckmann S."/>
            <person name="Bunk B."/>
            <person name="Jeske O."/>
            <person name="Meyerdierks A."/>
            <person name="Storesund J.E."/>
            <person name="Kallscheuer N."/>
            <person name="Luecker S."/>
            <person name="Lage O.M."/>
            <person name="Pohl T."/>
            <person name="Merkel B.J."/>
            <person name="Hornburger P."/>
            <person name="Mueller R.-W."/>
            <person name="Bruemmer F."/>
            <person name="Labrenz M."/>
            <person name="Spormann A.M."/>
            <person name="Op den Camp H."/>
            <person name="Overmann J."/>
            <person name="Amann R."/>
            <person name="Jetten M.S.M."/>
            <person name="Mascher T."/>
            <person name="Medema M.H."/>
            <person name="Devos D.P."/>
            <person name="Kaster A.-K."/>
            <person name="Ovreas L."/>
            <person name="Rohde M."/>
            <person name="Galperin M.Y."/>
            <person name="Jogler C."/>
        </authorList>
    </citation>
    <scope>NUCLEOTIDE SEQUENCE [LARGE SCALE GENOMIC DNA]</scope>
    <source>
        <strain evidence="3 4">ETA_A8</strain>
    </source>
</reference>
<dbReference type="SMART" id="SM00028">
    <property type="entry name" value="TPR"/>
    <property type="match status" value="11"/>
</dbReference>